<organism evidence="2 3">
    <name type="scientific">Mobilicoccus pelagius NBRC 104925</name>
    <dbReference type="NCBI Taxonomy" id="1089455"/>
    <lineage>
        <taxon>Bacteria</taxon>
        <taxon>Bacillati</taxon>
        <taxon>Actinomycetota</taxon>
        <taxon>Actinomycetes</taxon>
        <taxon>Micrococcales</taxon>
        <taxon>Dermatophilaceae</taxon>
        <taxon>Mobilicoccus</taxon>
    </lineage>
</organism>
<protein>
    <recommendedName>
        <fullName evidence="4">Beta-lactamase</fullName>
    </recommendedName>
</protein>
<dbReference type="eggNOG" id="COG2367">
    <property type="taxonomic scope" value="Bacteria"/>
</dbReference>
<evidence type="ECO:0000313" key="2">
    <source>
        <dbReference type="EMBL" id="GAB47376.1"/>
    </source>
</evidence>
<dbReference type="Gene3D" id="3.40.710.10">
    <property type="entry name" value="DD-peptidase/beta-lactamase superfamily"/>
    <property type="match status" value="1"/>
</dbReference>
<dbReference type="SUPFAM" id="SSF56601">
    <property type="entry name" value="beta-lactamase/transpeptidase-like"/>
    <property type="match status" value="1"/>
</dbReference>
<dbReference type="STRING" id="1089455.MOPEL_009_00670"/>
<dbReference type="InterPro" id="IPR012338">
    <property type="entry name" value="Beta-lactam/transpept-like"/>
</dbReference>
<proteinExistence type="predicted"/>
<evidence type="ECO:0008006" key="4">
    <source>
        <dbReference type="Google" id="ProtNLM"/>
    </source>
</evidence>
<reference evidence="2 3" key="1">
    <citation type="submission" date="2012-02" db="EMBL/GenBank/DDBJ databases">
        <title>Whole genome shotgun sequence of Mobilicoccus pelagius NBRC 104925.</title>
        <authorList>
            <person name="Yoshida Y."/>
            <person name="Hosoyama A."/>
            <person name="Tsuchikane K."/>
            <person name="Katsumata H."/>
            <person name="Yamazaki S."/>
            <person name="Fujita N."/>
        </authorList>
    </citation>
    <scope>NUCLEOTIDE SEQUENCE [LARGE SCALE GENOMIC DNA]</scope>
    <source>
        <strain evidence="2 3">NBRC 104925</strain>
    </source>
</reference>
<evidence type="ECO:0000313" key="3">
    <source>
        <dbReference type="Proteomes" id="UP000004367"/>
    </source>
</evidence>
<evidence type="ECO:0000256" key="1">
    <source>
        <dbReference type="SAM" id="MobiDB-lite"/>
    </source>
</evidence>
<dbReference type="EMBL" id="BAFE01000009">
    <property type="protein sequence ID" value="GAB47376.1"/>
    <property type="molecule type" value="Genomic_DNA"/>
</dbReference>
<gene>
    <name evidence="2" type="ORF">MOPEL_009_00670</name>
</gene>
<comment type="caution">
    <text evidence="2">The sequence shown here is derived from an EMBL/GenBank/DDBJ whole genome shotgun (WGS) entry which is preliminary data.</text>
</comment>
<keyword evidence="3" id="KW-1185">Reference proteome</keyword>
<dbReference type="Proteomes" id="UP000004367">
    <property type="component" value="Unassembled WGS sequence"/>
</dbReference>
<accession>H5UNR8</accession>
<name>H5UNR8_9MICO</name>
<feature type="region of interest" description="Disordered" evidence="1">
    <location>
        <begin position="303"/>
        <end position="348"/>
    </location>
</feature>
<feature type="compositionally biased region" description="Low complexity" evidence="1">
    <location>
        <begin position="309"/>
        <end position="348"/>
    </location>
</feature>
<sequence>MGSLPSVGTPVVASSTPRSARRRGAVAVVGATIAVGAIAACGGIPPEPYVVGEAAGRGPSEPPALTAADVQAEFDAFVAAHPGEVSLAWAPVGAPENVQTLGATTDSDAWSTIKVPIAVAALTKAGGADGAPAERREQVRAAIEWSDNDAAARLYRSLGEGDAAEEAVQAVLRTAGDTRTDVDPDTGAVSGFGRTVWRVEDSAAYAAHLPCAPEATFVYDEMGRIREDQRWGLGALTVATRFKGGWGPSEHGHLVRQIGTVDHDGGRTAVAFVVRPEDDTHETGTATASALVTWLAGRLGPAEAGRCPGGDTLPLGTPTTHASVPTTDAPTSSQADSTAPSDPAAPTS</sequence>
<dbReference type="AlphaFoldDB" id="H5UNR8"/>